<name>A0ABR0FDW3_9PEZI</name>
<dbReference type="GeneID" id="87900985"/>
<feature type="signal peptide" evidence="1">
    <location>
        <begin position="1"/>
        <end position="18"/>
    </location>
</feature>
<keyword evidence="4" id="KW-1185">Reference proteome</keyword>
<protein>
    <recommendedName>
        <fullName evidence="2">Ecp2 effector protein-like domain-containing protein</fullName>
    </recommendedName>
</protein>
<sequence length="204" mass="23272">MHFLIPLAALFTLGNAAADHEPDETVIFGQAGPDNKTFRLGFDLVPGSYQVGHHTWYSPYKITNITYSSSGNLAARDDHCYESVKIHDQTNLHSPQSKDCEVIYDRIVGPGTWTVLMWLQHQLVEYRTCAYGVTAFRSRSGKAIFAHIGNDDIRDVLRRTIDSYSKEFSPHGTRVQSWGQFVCKPYDAEVEWEIYYQKGFPDDE</sequence>
<feature type="domain" description="Ecp2 effector protein-like" evidence="2">
    <location>
        <begin position="79"/>
        <end position="183"/>
    </location>
</feature>
<evidence type="ECO:0000313" key="4">
    <source>
        <dbReference type="Proteomes" id="UP001322138"/>
    </source>
</evidence>
<gene>
    <name evidence="3" type="ORF">QC761_610940</name>
</gene>
<organism evidence="3 4">
    <name type="scientific">Podospora bellae-mahoneyi</name>
    <dbReference type="NCBI Taxonomy" id="2093777"/>
    <lineage>
        <taxon>Eukaryota</taxon>
        <taxon>Fungi</taxon>
        <taxon>Dikarya</taxon>
        <taxon>Ascomycota</taxon>
        <taxon>Pezizomycotina</taxon>
        <taxon>Sordariomycetes</taxon>
        <taxon>Sordariomycetidae</taxon>
        <taxon>Sordariales</taxon>
        <taxon>Podosporaceae</taxon>
        <taxon>Podospora</taxon>
    </lineage>
</organism>
<dbReference type="Proteomes" id="UP001322138">
    <property type="component" value="Unassembled WGS sequence"/>
</dbReference>
<dbReference type="InterPro" id="IPR029226">
    <property type="entry name" value="Ecp2-like"/>
</dbReference>
<dbReference type="RefSeq" id="XP_062730250.1">
    <property type="nucleotide sequence ID" value="XM_062881503.1"/>
</dbReference>
<evidence type="ECO:0000313" key="3">
    <source>
        <dbReference type="EMBL" id="KAK4641274.1"/>
    </source>
</evidence>
<keyword evidence="1" id="KW-0732">Signal</keyword>
<evidence type="ECO:0000256" key="1">
    <source>
        <dbReference type="SAM" id="SignalP"/>
    </source>
</evidence>
<accession>A0ABR0FDW3</accession>
<evidence type="ECO:0000259" key="2">
    <source>
        <dbReference type="Pfam" id="PF14856"/>
    </source>
</evidence>
<comment type="caution">
    <text evidence="3">The sequence shown here is derived from an EMBL/GenBank/DDBJ whole genome shotgun (WGS) entry which is preliminary data.</text>
</comment>
<feature type="chain" id="PRO_5047010147" description="Ecp2 effector protein-like domain-containing protein" evidence="1">
    <location>
        <begin position="19"/>
        <end position="204"/>
    </location>
</feature>
<dbReference type="EMBL" id="JAFFGZ010000008">
    <property type="protein sequence ID" value="KAK4641274.1"/>
    <property type="molecule type" value="Genomic_DNA"/>
</dbReference>
<dbReference type="Pfam" id="PF14856">
    <property type="entry name" value="Hce2"/>
    <property type="match status" value="1"/>
</dbReference>
<proteinExistence type="predicted"/>
<reference evidence="3 4" key="1">
    <citation type="journal article" date="2023" name="bioRxiv">
        <title>High-quality genome assemblies of four members of thePodospora anserinaspecies complex.</title>
        <authorList>
            <person name="Ament-Velasquez S.L."/>
            <person name="Vogan A.A."/>
            <person name="Wallerman O."/>
            <person name="Hartmann F."/>
            <person name="Gautier V."/>
            <person name="Silar P."/>
            <person name="Giraud T."/>
            <person name="Johannesson H."/>
        </authorList>
    </citation>
    <scope>NUCLEOTIDE SEQUENCE [LARGE SCALE GENOMIC DNA]</scope>
    <source>
        <strain evidence="3 4">CBS 112042</strain>
    </source>
</reference>